<gene>
    <name evidence="2" type="ORF">F7725_015093</name>
</gene>
<dbReference type="PANTHER" id="PTHR28682:SF6">
    <property type="entry name" value="MUCIN-5AC"/>
    <property type="match status" value="1"/>
</dbReference>
<dbReference type="PANTHER" id="PTHR28682">
    <property type="entry name" value="INHIBITORY SYNAPTIC FACTOR 2A-RELATED"/>
    <property type="match status" value="1"/>
</dbReference>
<accession>A0A7J5YGI1</accession>
<protein>
    <submittedName>
        <fullName evidence="2">Uncharacterized protein</fullName>
    </submittedName>
</protein>
<organism evidence="2 3">
    <name type="scientific">Dissostichus mawsoni</name>
    <name type="common">Antarctic cod</name>
    <dbReference type="NCBI Taxonomy" id="36200"/>
    <lineage>
        <taxon>Eukaryota</taxon>
        <taxon>Metazoa</taxon>
        <taxon>Chordata</taxon>
        <taxon>Craniata</taxon>
        <taxon>Vertebrata</taxon>
        <taxon>Euteleostomi</taxon>
        <taxon>Actinopterygii</taxon>
        <taxon>Neopterygii</taxon>
        <taxon>Teleostei</taxon>
        <taxon>Neoteleostei</taxon>
        <taxon>Acanthomorphata</taxon>
        <taxon>Eupercaria</taxon>
        <taxon>Perciformes</taxon>
        <taxon>Notothenioidei</taxon>
        <taxon>Nototheniidae</taxon>
        <taxon>Dissostichus</taxon>
    </lineage>
</organism>
<sequence length="269" mass="29022">MSCTSITYYSTTNSVSPHAPHQTTPSYATLIQTVSHCNIPLQNACLTGITPYSSPVPKLRSCTSPPLVKTIRGATDFHLLPPPPPPYTPRKTGNDSPCATATRTPMLRTDSKAGKKDKEVEKEKKEDLPQLSQAQLGVLHKMLCSGPNARPGTPNRALPQNCSEEEVVLLLGPTTAGPLTSTQAETLRQVQEILGGLVSGARCKLDPAKVAEKLLGPNGPLHDIRSLQTQLQSLEGVLETSQNTIKVLLDVIKTLRRRKPRETAVCVTL</sequence>
<keyword evidence="3" id="KW-1185">Reference proteome</keyword>
<dbReference type="Proteomes" id="UP000518266">
    <property type="component" value="Unassembled WGS sequence"/>
</dbReference>
<dbReference type="AlphaFoldDB" id="A0A7J5YGI1"/>
<name>A0A7J5YGI1_DISMA</name>
<evidence type="ECO:0000256" key="1">
    <source>
        <dbReference type="SAM" id="MobiDB-lite"/>
    </source>
</evidence>
<evidence type="ECO:0000313" key="3">
    <source>
        <dbReference type="Proteomes" id="UP000518266"/>
    </source>
</evidence>
<proteinExistence type="predicted"/>
<dbReference type="OrthoDB" id="8679980at2759"/>
<dbReference type="EMBL" id="JAAKFY010000012">
    <property type="protein sequence ID" value="KAF3848596.1"/>
    <property type="molecule type" value="Genomic_DNA"/>
</dbReference>
<dbReference type="InterPro" id="IPR029337">
    <property type="entry name" value="INSYN2"/>
</dbReference>
<comment type="caution">
    <text evidence="2">The sequence shown here is derived from an EMBL/GenBank/DDBJ whole genome shotgun (WGS) entry which is preliminary data.</text>
</comment>
<feature type="compositionally biased region" description="Polar residues" evidence="1">
    <location>
        <begin position="94"/>
        <end position="103"/>
    </location>
</feature>
<feature type="compositionally biased region" description="Basic and acidic residues" evidence="1">
    <location>
        <begin position="109"/>
        <end position="127"/>
    </location>
</feature>
<evidence type="ECO:0000313" key="2">
    <source>
        <dbReference type="EMBL" id="KAF3848596.1"/>
    </source>
</evidence>
<feature type="region of interest" description="Disordered" evidence="1">
    <location>
        <begin position="75"/>
        <end position="127"/>
    </location>
</feature>
<reference evidence="2 3" key="1">
    <citation type="submission" date="2020-03" db="EMBL/GenBank/DDBJ databases">
        <title>Dissostichus mawsoni Genome sequencing and assembly.</title>
        <authorList>
            <person name="Park H."/>
        </authorList>
    </citation>
    <scope>NUCLEOTIDE SEQUENCE [LARGE SCALE GENOMIC DNA]</scope>
    <source>
        <strain evidence="2">DM0001</strain>
        <tissue evidence="2">Muscle</tissue>
    </source>
</reference>